<protein>
    <submittedName>
        <fullName evidence="1">Uncharacterized protein</fullName>
    </submittedName>
</protein>
<name>A0AAV3PP47_LITER</name>
<organism evidence="1 2">
    <name type="scientific">Lithospermum erythrorhizon</name>
    <name type="common">Purple gromwell</name>
    <name type="synonym">Lithospermum officinale var. erythrorhizon</name>
    <dbReference type="NCBI Taxonomy" id="34254"/>
    <lineage>
        <taxon>Eukaryota</taxon>
        <taxon>Viridiplantae</taxon>
        <taxon>Streptophyta</taxon>
        <taxon>Embryophyta</taxon>
        <taxon>Tracheophyta</taxon>
        <taxon>Spermatophyta</taxon>
        <taxon>Magnoliopsida</taxon>
        <taxon>eudicotyledons</taxon>
        <taxon>Gunneridae</taxon>
        <taxon>Pentapetalae</taxon>
        <taxon>asterids</taxon>
        <taxon>lamiids</taxon>
        <taxon>Boraginales</taxon>
        <taxon>Boraginaceae</taxon>
        <taxon>Boraginoideae</taxon>
        <taxon>Lithospermeae</taxon>
        <taxon>Lithospermum</taxon>
    </lineage>
</organism>
<dbReference type="Proteomes" id="UP001454036">
    <property type="component" value="Unassembled WGS sequence"/>
</dbReference>
<evidence type="ECO:0000313" key="1">
    <source>
        <dbReference type="EMBL" id="GAA0152956.1"/>
    </source>
</evidence>
<reference evidence="1 2" key="1">
    <citation type="submission" date="2024-01" db="EMBL/GenBank/DDBJ databases">
        <title>The complete chloroplast genome sequence of Lithospermum erythrorhizon: insights into the phylogenetic relationship among Boraginaceae species and the maternal lineages of purple gromwells.</title>
        <authorList>
            <person name="Okada T."/>
            <person name="Watanabe K."/>
        </authorList>
    </citation>
    <scope>NUCLEOTIDE SEQUENCE [LARGE SCALE GENOMIC DNA]</scope>
</reference>
<gene>
    <name evidence="1" type="ORF">LIER_44104</name>
</gene>
<proteinExistence type="predicted"/>
<keyword evidence="2" id="KW-1185">Reference proteome</keyword>
<dbReference type="PANTHER" id="PTHR33972:SF26">
    <property type="match status" value="1"/>
</dbReference>
<dbReference type="AlphaFoldDB" id="A0AAV3PP47"/>
<dbReference type="PANTHER" id="PTHR33972">
    <property type="entry name" value="EXPRESSED PROTEIN"/>
    <property type="match status" value="1"/>
</dbReference>
<accession>A0AAV3PP47</accession>
<comment type="caution">
    <text evidence="1">The sequence shown here is derived from an EMBL/GenBank/DDBJ whole genome shotgun (WGS) entry which is preliminary data.</text>
</comment>
<sequence>MAMTRFFTRKPVFQTHPSLSSVSQRHRSFKVNHPQLISIDLDSTAEGGAADIAAGIRNLEEALQSIIARRAAPDWLPFLPGYSYYVPPPTSNSQHGRFFEVLGQFSEGKNRRGSLLNREETMSFSRGVGWPSSAYFIEGKGFLICDLI</sequence>
<evidence type="ECO:0000313" key="2">
    <source>
        <dbReference type="Proteomes" id="UP001454036"/>
    </source>
</evidence>
<dbReference type="EMBL" id="BAABME010048514">
    <property type="protein sequence ID" value="GAA0152956.1"/>
    <property type="molecule type" value="Genomic_DNA"/>
</dbReference>